<dbReference type="Proteomes" id="UP000441208">
    <property type="component" value="Unassembled WGS sequence"/>
</dbReference>
<organism evidence="2 10">
    <name type="scientific">Phytophthora fragariae</name>
    <dbReference type="NCBI Taxonomy" id="53985"/>
    <lineage>
        <taxon>Eukaryota</taxon>
        <taxon>Sar</taxon>
        <taxon>Stramenopiles</taxon>
        <taxon>Oomycota</taxon>
        <taxon>Peronosporomycetes</taxon>
        <taxon>Peronosporales</taxon>
        <taxon>Peronosporaceae</taxon>
        <taxon>Phytophthora</taxon>
    </lineage>
</organism>
<evidence type="ECO:0000313" key="2">
    <source>
        <dbReference type="EMBL" id="KAE8945815.1"/>
    </source>
</evidence>
<evidence type="ECO:0000313" key="15">
    <source>
        <dbReference type="Proteomes" id="UP000441208"/>
    </source>
</evidence>
<keyword evidence="1" id="KW-0732">Signal</keyword>
<dbReference type="Proteomes" id="UP000440732">
    <property type="component" value="Unassembled WGS sequence"/>
</dbReference>
<evidence type="ECO:0000313" key="17">
    <source>
        <dbReference type="Proteomes" id="UP000476176"/>
    </source>
</evidence>
<evidence type="ECO:0000313" key="6">
    <source>
        <dbReference type="EMBL" id="KAE9226040.1"/>
    </source>
</evidence>
<dbReference type="EMBL" id="QXFZ01000182">
    <property type="protein sequence ID" value="KAE9128398.1"/>
    <property type="molecule type" value="Genomic_DNA"/>
</dbReference>
<evidence type="ECO:0000256" key="1">
    <source>
        <dbReference type="SAM" id="SignalP"/>
    </source>
</evidence>
<dbReference type="EMBL" id="QXGC01000152">
    <property type="protein sequence ID" value="KAE9247246.1"/>
    <property type="molecule type" value="Genomic_DNA"/>
</dbReference>
<dbReference type="Proteomes" id="UP000437068">
    <property type="component" value="Unassembled WGS sequence"/>
</dbReference>
<dbReference type="EMBL" id="QXGF01000143">
    <property type="protein sequence ID" value="KAE8945815.1"/>
    <property type="molecule type" value="Genomic_DNA"/>
</dbReference>
<evidence type="ECO:0000313" key="8">
    <source>
        <dbReference type="EMBL" id="KAE9248196.1"/>
    </source>
</evidence>
<feature type="signal peptide" evidence="1">
    <location>
        <begin position="1"/>
        <end position="22"/>
    </location>
</feature>
<dbReference type="EMBL" id="QXFW01001145">
    <property type="protein sequence ID" value="KAE8995727.1"/>
    <property type="molecule type" value="Genomic_DNA"/>
</dbReference>
<evidence type="ECO:0000313" key="13">
    <source>
        <dbReference type="Proteomes" id="UP000440367"/>
    </source>
</evidence>
<dbReference type="EMBL" id="QXGE01001656">
    <property type="protein sequence ID" value="KAE9289851.1"/>
    <property type="molecule type" value="Genomic_DNA"/>
</dbReference>
<dbReference type="EMBL" id="QXGD01000199">
    <property type="protein sequence ID" value="KAE9248196.1"/>
    <property type="molecule type" value="Genomic_DNA"/>
</dbReference>
<comment type="caution">
    <text evidence="2">The sequence shown here is derived from an EMBL/GenBank/DDBJ whole genome shotgun (WGS) entry which is preliminary data.</text>
</comment>
<dbReference type="Proteomes" id="UP000433483">
    <property type="component" value="Unassembled WGS sequence"/>
</dbReference>
<evidence type="ECO:0000313" key="12">
    <source>
        <dbReference type="Proteomes" id="UP000437068"/>
    </source>
</evidence>
<evidence type="ECO:0000313" key="10">
    <source>
        <dbReference type="Proteomes" id="UP000429523"/>
    </source>
</evidence>
<dbReference type="Proteomes" id="UP000440367">
    <property type="component" value="Unassembled WGS sequence"/>
</dbReference>
<reference evidence="10 11" key="1">
    <citation type="submission" date="2018-08" db="EMBL/GenBank/DDBJ databases">
        <title>Genomic investigation of the strawberry pathogen Phytophthora fragariae indicates pathogenicity is determined by transcriptional variation in three key races.</title>
        <authorList>
            <person name="Adams T.M."/>
            <person name="Armitage A.D."/>
            <person name="Sobczyk M.K."/>
            <person name="Bates H.J."/>
            <person name="Dunwell J.M."/>
            <person name="Nellist C.F."/>
            <person name="Harrison R.J."/>
        </authorList>
    </citation>
    <scope>NUCLEOTIDE SEQUENCE [LARGE SCALE GENOMIC DNA]</scope>
    <source>
        <strain evidence="9 12">A4</strain>
        <strain evidence="8 13">BC-1</strain>
        <strain evidence="7 17">BC-23</strain>
        <strain evidence="6 11">NOV-27</strain>
        <strain evidence="5 14">NOV-5</strain>
        <strain evidence="4 15">NOV-71</strain>
        <strain evidence="2 10">NOV-9</strain>
        <strain evidence="3 16">SCRP245</strain>
    </source>
</reference>
<evidence type="ECO:0000313" key="3">
    <source>
        <dbReference type="EMBL" id="KAE8995727.1"/>
    </source>
</evidence>
<protein>
    <recommendedName>
        <fullName evidence="18">RxLR effector protein</fullName>
    </recommendedName>
</protein>
<evidence type="ECO:0000313" key="9">
    <source>
        <dbReference type="EMBL" id="KAE9289851.1"/>
    </source>
</evidence>
<feature type="chain" id="PRO_5036163816" description="RxLR effector protein" evidence="1">
    <location>
        <begin position="23"/>
        <end position="95"/>
    </location>
</feature>
<dbReference type="AlphaFoldDB" id="A0A6A3FJ53"/>
<dbReference type="Proteomes" id="UP000476176">
    <property type="component" value="Unassembled WGS sequence"/>
</dbReference>
<evidence type="ECO:0008006" key="18">
    <source>
        <dbReference type="Google" id="ProtNLM"/>
    </source>
</evidence>
<evidence type="ECO:0000313" key="4">
    <source>
        <dbReference type="EMBL" id="KAE9128398.1"/>
    </source>
</evidence>
<proteinExistence type="predicted"/>
<accession>A0A6A3FJ53</accession>
<dbReference type="EMBL" id="QXGA01000460">
    <property type="protein sequence ID" value="KAE9145601.1"/>
    <property type="molecule type" value="Genomic_DNA"/>
</dbReference>
<evidence type="ECO:0000313" key="16">
    <source>
        <dbReference type="Proteomes" id="UP000460718"/>
    </source>
</evidence>
<dbReference type="EMBL" id="QXGB01000182">
    <property type="protein sequence ID" value="KAE9226040.1"/>
    <property type="molecule type" value="Genomic_DNA"/>
</dbReference>
<evidence type="ECO:0000313" key="5">
    <source>
        <dbReference type="EMBL" id="KAE9145601.1"/>
    </source>
</evidence>
<gene>
    <name evidence="9" type="ORF">PF001_g19851</name>
    <name evidence="8" type="ORF">PF002_g5907</name>
    <name evidence="7" type="ORF">PF004_g4411</name>
    <name evidence="6" type="ORF">PF005_g5276</name>
    <name evidence="5" type="ORF">PF006_g9560</name>
    <name evidence="4" type="ORF">PF007_g5271</name>
    <name evidence="2" type="ORF">PF009_g4535</name>
    <name evidence="3" type="ORF">PF011_g16203</name>
</gene>
<evidence type="ECO:0000313" key="7">
    <source>
        <dbReference type="EMBL" id="KAE9247246.1"/>
    </source>
</evidence>
<evidence type="ECO:0000313" key="11">
    <source>
        <dbReference type="Proteomes" id="UP000433483"/>
    </source>
</evidence>
<keyword evidence="11" id="KW-1185">Reference proteome</keyword>
<dbReference type="Proteomes" id="UP000460718">
    <property type="component" value="Unassembled WGS sequence"/>
</dbReference>
<name>A0A6A3FJ53_9STRA</name>
<sequence length="95" mass="10306">MRNCVAALTNIRIPCLILLSLGVVLQPRPANVSPFFNSNSLQPELSGSELGFANVPPNSSSLSQYLNTETDLVQKPPTTTTFSSVSNYLCNTIQY</sequence>
<dbReference type="Proteomes" id="UP000429523">
    <property type="component" value="Unassembled WGS sequence"/>
</dbReference>
<evidence type="ECO:0000313" key="14">
    <source>
        <dbReference type="Proteomes" id="UP000440732"/>
    </source>
</evidence>